<dbReference type="Proteomes" id="UP000266861">
    <property type="component" value="Unassembled WGS sequence"/>
</dbReference>
<dbReference type="EMBL" id="PQFF01000103">
    <property type="protein sequence ID" value="RHZ82256.1"/>
    <property type="molecule type" value="Genomic_DNA"/>
</dbReference>
<feature type="compositionally biased region" description="Basic and acidic residues" evidence="1">
    <location>
        <begin position="33"/>
        <end position="45"/>
    </location>
</feature>
<proteinExistence type="predicted"/>
<gene>
    <name evidence="2" type="ORF">Glove_110g58</name>
</gene>
<organism evidence="2 3">
    <name type="scientific">Diversispora epigaea</name>
    <dbReference type="NCBI Taxonomy" id="1348612"/>
    <lineage>
        <taxon>Eukaryota</taxon>
        <taxon>Fungi</taxon>
        <taxon>Fungi incertae sedis</taxon>
        <taxon>Mucoromycota</taxon>
        <taxon>Glomeromycotina</taxon>
        <taxon>Glomeromycetes</taxon>
        <taxon>Diversisporales</taxon>
        <taxon>Diversisporaceae</taxon>
        <taxon>Diversispora</taxon>
    </lineage>
</organism>
<sequence length="61" mass="7701">MYIPTPPYQRSKRILNNNTRKTGKWRTKKLRNRFQEKQECSQQEQLERKRIQRLREQQRQA</sequence>
<comment type="caution">
    <text evidence="2">The sequence shown here is derived from an EMBL/GenBank/DDBJ whole genome shotgun (WGS) entry which is preliminary data.</text>
</comment>
<accession>A0A397J8C8</accession>
<name>A0A397J8C8_9GLOM</name>
<feature type="region of interest" description="Disordered" evidence="1">
    <location>
        <begin position="1"/>
        <end position="45"/>
    </location>
</feature>
<evidence type="ECO:0000313" key="3">
    <source>
        <dbReference type="Proteomes" id="UP000266861"/>
    </source>
</evidence>
<protein>
    <recommendedName>
        <fullName evidence="4">BZIP domain-containing protein</fullName>
    </recommendedName>
</protein>
<evidence type="ECO:0008006" key="4">
    <source>
        <dbReference type="Google" id="ProtNLM"/>
    </source>
</evidence>
<reference evidence="2 3" key="1">
    <citation type="submission" date="2018-08" db="EMBL/GenBank/DDBJ databases">
        <title>Genome and evolution of the arbuscular mycorrhizal fungus Diversispora epigaea (formerly Glomus versiforme) and its bacterial endosymbionts.</title>
        <authorList>
            <person name="Sun X."/>
            <person name="Fei Z."/>
            <person name="Harrison M."/>
        </authorList>
    </citation>
    <scope>NUCLEOTIDE SEQUENCE [LARGE SCALE GENOMIC DNA]</scope>
    <source>
        <strain evidence="2 3">IT104</strain>
    </source>
</reference>
<evidence type="ECO:0000256" key="1">
    <source>
        <dbReference type="SAM" id="MobiDB-lite"/>
    </source>
</evidence>
<keyword evidence="3" id="KW-1185">Reference proteome</keyword>
<feature type="compositionally biased region" description="Basic residues" evidence="1">
    <location>
        <begin position="21"/>
        <end position="32"/>
    </location>
</feature>
<evidence type="ECO:0000313" key="2">
    <source>
        <dbReference type="EMBL" id="RHZ82256.1"/>
    </source>
</evidence>
<dbReference type="AlphaFoldDB" id="A0A397J8C8"/>